<reference evidence="1" key="1">
    <citation type="journal article" date="2022" name="Int. J. Mol. Sci.">
        <title>Draft Genome of Tanacetum Coccineum: Genomic Comparison of Closely Related Tanacetum-Family Plants.</title>
        <authorList>
            <person name="Yamashiro T."/>
            <person name="Shiraishi A."/>
            <person name="Nakayama K."/>
            <person name="Satake H."/>
        </authorList>
    </citation>
    <scope>NUCLEOTIDE SEQUENCE</scope>
</reference>
<protein>
    <submittedName>
        <fullName evidence="1">Uncharacterized protein</fullName>
    </submittedName>
</protein>
<dbReference type="Proteomes" id="UP001151760">
    <property type="component" value="Unassembled WGS sequence"/>
</dbReference>
<organism evidence="1 2">
    <name type="scientific">Tanacetum coccineum</name>
    <dbReference type="NCBI Taxonomy" id="301880"/>
    <lineage>
        <taxon>Eukaryota</taxon>
        <taxon>Viridiplantae</taxon>
        <taxon>Streptophyta</taxon>
        <taxon>Embryophyta</taxon>
        <taxon>Tracheophyta</taxon>
        <taxon>Spermatophyta</taxon>
        <taxon>Magnoliopsida</taxon>
        <taxon>eudicotyledons</taxon>
        <taxon>Gunneridae</taxon>
        <taxon>Pentapetalae</taxon>
        <taxon>asterids</taxon>
        <taxon>campanulids</taxon>
        <taxon>Asterales</taxon>
        <taxon>Asteraceae</taxon>
        <taxon>Asteroideae</taxon>
        <taxon>Anthemideae</taxon>
        <taxon>Anthemidinae</taxon>
        <taxon>Tanacetum</taxon>
    </lineage>
</organism>
<gene>
    <name evidence="1" type="ORF">Tco_0977053</name>
</gene>
<comment type="caution">
    <text evidence="1">The sequence shown here is derived from an EMBL/GenBank/DDBJ whole genome shotgun (WGS) entry which is preliminary data.</text>
</comment>
<dbReference type="EMBL" id="BQNB010016360">
    <property type="protein sequence ID" value="GJT50896.1"/>
    <property type="molecule type" value="Genomic_DNA"/>
</dbReference>
<keyword evidence="2" id="KW-1185">Reference proteome</keyword>
<evidence type="ECO:0000313" key="2">
    <source>
        <dbReference type="Proteomes" id="UP001151760"/>
    </source>
</evidence>
<proteinExistence type="predicted"/>
<evidence type="ECO:0000313" key="1">
    <source>
        <dbReference type="EMBL" id="GJT50896.1"/>
    </source>
</evidence>
<name>A0ABQ5EJ27_9ASTR</name>
<sequence>MANQEQNPPQQEQHFVAAKQVGFDLEDIILNTNNEVSLLYLEHNNKDYFKCVSDFILETAVIKRHLNIEERGLKCYFQQTPFVDHQIKIP</sequence>
<reference evidence="1" key="2">
    <citation type="submission" date="2022-01" db="EMBL/GenBank/DDBJ databases">
        <authorList>
            <person name="Yamashiro T."/>
            <person name="Shiraishi A."/>
            <person name="Satake H."/>
            <person name="Nakayama K."/>
        </authorList>
    </citation>
    <scope>NUCLEOTIDE SEQUENCE</scope>
</reference>
<accession>A0ABQ5EJ27</accession>